<evidence type="ECO:0000313" key="1">
    <source>
        <dbReference type="EMBL" id="KAK9143130.1"/>
    </source>
</evidence>
<organism evidence="1 2">
    <name type="scientific">Stephania yunnanensis</name>
    <dbReference type="NCBI Taxonomy" id="152371"/>
    <lineage>
        <taxon>Eukaryota</taxon>
        <taxon>Viridiplantae</taxon>
        <taxon>Streptophyta</taxon>
        <taxon>Embryophyta</taxon>
        <taxon>Tracheophyta</taxon>
        <taxon>Spermatophyta</taxon>
        <taxon>Magnoliopsida</taxon>
        <taxon>Ranunculales</taxon>
        <taxon>Menispermaceae</taxon>
        <taxon>Menispermoideae</taxon>
        <taxon>Cissampelideae</taxon>
        <taxon>Stephania</taxon>
    </lineage>
</organism>
<reference evidence="1 2" key="1">
    <citation type="submission" date="2024-01" db="EMBL/GenBank/DDBJ databases">
        <title>Genome assemblies of Stephania.</title>
        <authorList>
            <person name="Yang L."/>
        </authorList>
    </citation>
    <scope>NUCLEOTIDE SEQUENCE [LARGE SCALE GENOMIC DNA]</scope>
    <source>
        <strain evidence="1">YNDBR</strain>
        <tissue evidence="1">Leaf</tissue>
    </source>
</reference>
<name>A0AAP0K1U6_9MAGN</name>
<proteinExistence type="predicted"/>
<accession>A0AAP0K1U6</accession>
<keyword evidence="2" id="KW-1185">Reference proteome</keyword>
<evidence type="ECO:0000313" key="2">
    <source>
        <dbReference type="Proteomes" id="UP001420932"/>
    </source>
</evidence>
<dbReference type="Proteomes" id="UP001420932">
    <property type="component" value="Unassembled WGS sequence"/>
</dbReference>
<gene>
    <name evidence="1" type="ORF">Syun_012530</name>
</gene>
<comment type="caution">
    <text evidence="1">The sequence shown here is derived from an EMBL/GenBank/DDBJ whole genome shotgun (WGS) entry which is preliminary data.</text>
</comment>
<protein>
    <submittedName>
        <fullName evidence="1">Uncharacterized protein</fullName>
    </submittedName>
</protein>
<sequence length="81" mass="9112">MSNIVHRSGNVGDAMLDLGVKEIVDISDDCSSEAPCVQALQACHCNTRVRFNFGDVKIELFRHQQSFSNGLSFCYFREKLL</sequence>
<dbReference type="AlphaFoldDB" id="A0AAP0K1U6"/>
<dbReference type="EMBL" id="JBBNAF010000005">
    <property type="protein sequence ID" value="KAK9143130.1"/>
    <property type="molecule type" value="Genomic_DNA"/>
</dbReference>